<evidence type="ECO:0000256" key="1">
    <source>
        <dbReference type="SAM" id="Phobius"/>
    </source>
</evidence>
<sequence length="104" mass="11851">MEEKELPVNKITPLLEEYKLLRTEILESQNARLYILGFIVAAIGTILGFALRDNVSIGQELNWYVLALVSFALVMLNAALILTIHYTQQIDVISAYLRKFIEPK</sequence>
<dbReference type="EMBL" id="BARV01022965">
    <property type="protein sequence ID" value="GAI26022.1"/>
    <property type="molecule type" value="Genomic_DNA"/>
</dbReference>
<organism evidence="2">
    <name type="scientific">marine sediment metagenome</name>
    <dbReference type="NCBI Taxonomy" id="412755"/>
    <lineage>
        <taxon>unclassified sequences</taxon>
        <taxon>metagenomes</taxon>
        <taxon>ecological metagenomes</taxon>
    </lineage>
</organism>
<keyword evidence="1" id="KW-0812">Transmembrane</keyword>
<gene>
    <name evidence="2" type="ORF">S06H3_37760</name>
</gene>
<reference evidence="2" key="1">
    <citation type="journal article" date="2014" name="Front. Microbiol.">
        <title>High frequency of phylogenetically diverse reductive dehalogenase-homologous genes in deep subseafloor sedimentary metagenomes.</title>
        <authorList>
            <person name="Kawai M."/>
            <person name="Futagami T."/>
            <person name="Toyoda A."/>
            <person name="Takaki Y."/>
            <person name="Nishi S."/>
            <person name="Hori S."/>
            <person name="Arai W."/>
            <person name="Tsubouchi T."/>
            <person name="Morono Y."/>
            <person name="Uchiyama I."/>
            <person name="Ito T."/>
            <person name="Fujiyama A."/>
            <person name="Inagaki F."/>
            <person name="Takami H."/>
        </authorList>
    </citation>
    <scope>NUCLEOTIDE SEQUENCE</scope>
    <source>
        <strain evidence="2">Expedition CK06-06</strain>
    </source>
</reference>
<name>X1M361_9ZZZZ</name>
<accession>X1M361</accession>
<comment type="caution">
    <text evidence="2">The sequence shown here is derived from an EMBL/GenBank/DDBJ whole genome shotgun (WGS) entry which is preliminary data.</text>
</comment>
<dbReference type="AlphaFoldDB" id="X1M361"/>
<protein>
    <submittedName>
        <fullName evidence="2">Uncharacterized protein</fullName>
    </submittedName>
</protein>
<evidence type="ECO:0000313" key="2">
    <source>
        <dbReference type="EMBL" id="GAI26022.1"/>
    </source>
</evidence>
<feature type="non-terminal residue" evidence="2">
    <location>
        <position position="104"/>
    </location>
</feature>
<keyword evidence="1" id="KW-1133">Transmembrane helix</keyword>
<feature type="transmembrane region" description="Helical" evidence="1">
    <location>
        <begin position="63"/>
        <end position="84"/>
    </location>
</feature>
<proteinExistence type="predicted"/>
<keyword evidence="1" id="KW-0472">Membrane</keyword>
<feature type="transmembrane region" description="Helical" evidence="1">
    <location>
        <begin position="31"/>
        <end position="51"/>
    </location>
</feature>